<evidence type="ECO:0000259" key="2">
    <source>
        <dbReference type="Pfam" id="PF09273"/>
    </source>
</evidence>
<comment type="caution">
    <text evidence="3">The sequence shown here is derived from an EMBL/GenBank/DDBJ whole genome shotgun (WGS) entry which is preliminary data.</text>
</comment>
<feature type="region of interest" description="Disordered" evidence="1">
    <location>
        <begin position="746"/>
        <end position="794"/>
    </location>
</feature>
<sequence length="794" mass="85322">MCLAVLLSAPLDHTPADAAFAARLAACGAHVGGVRLCGSQLCTGAPRAKGDPLLQLPRGCALTKATAQTTALQSFLDPHDGVLVEGLPHWAALPEEFVMALQLMWWEKEGGEEEGGEEEGGEEGGEGEGGEEEGEEEEGGVGSRRRREGGKGLWESRRERSGKHGETCRTEAACRAKEEERGGRGDVAAKRTEASEEEEGRAGESVEREARGGEMEVVAGRKKEEEKSWRREGEVGERVAAQAEGGEGEERQRAEGAGGACEGAAAAWRAWLRTAARALDGVAHWRREEVEWLRGTQVAAALRASGEARERLEAALLAPLRRLAPFASDAFSARALERAWRLVEAHALPLEARGELLLLPLPRLRLERHAAARLVEREDGALQLIAARDLPSGAALSVDAGSFTHDHLLLRQGCVGASPRSLLSATARGHSAARRLLSLQLDASSPLAAVAQASGLLWPTSHACLHMHTSRLMLQLLLLRYSLRADEQQFELRDDRLPPPLLLPYARLAVLQEHELPLLQQGELPLAPLSASNEDSAFRLVVSRAQLALAAFATTLEEDEYSLSLCHEASRRCHSLAAAVLEKRLLARLVGALHSQLHAYLDALRPSLAPPPAPAPAAPPPTGLPRETNRSALTLTVQHGPAGLELLRSPRDGLGSGCPMEASLPLPSHCSIRSALCSPRVSRVIARSLAASRGARAGMLLQTIDGIPTHSLQVREVQQRVLHASPAHPVRLVLLPSAARDAQCVNVSSGPRRASGRLDEMAATGADAIRTKQQGNNVRDDGRSHKEQRRRRRG</sequence>
<keyword evidence="4" id="KW-1185">Reference proteome</keyword>
<reference evidence="3 4" key="1">
    <citation type="journal article" date="2024" name="Science">
        <title>Giant polyketide synthase enzymes in the biosynthesis of giant marine polyether toxins.</title>
        <authorList>
            <person name="Fallon T.R."/>
            <person name="Shende V.V."/>
            <person name="Wierzbicki I.H."/>
            <person name="Pendleton A.L."/>
            <person name="Watervoot N.F."/>
            <person name="Auber R.P."/>
            <person name="Gonzalez D.J."/>
            <person name="Wisecaver J.H."/>
            <person name="Moore B.S."/>
        </authorList>
    </citation>
    <scope>NUCLEOTIDE SEQUENCE [LARGE SCALE GENOMIC DNA]</scope>
    <source>
        <strain evidence="3 4">12B1</strain>
    </source>
</reference>
<feature type="region of interest" description="Disordered" evidence="1">
    <location>
        <begin position="110"/>
        <end position="259"/>
    </location>
</feature>
<dbReference type="EMBL" id="JBGBPQ010000027">
    <property type="protein sequence ID" value="KAL1498461.1"/>
    <property type="molecule type" value="Genomic_DNA"/>
</dbReference>
<dbReference type="AlphaFoldDB" id="A0AB34IHV7"/>
<dbReference type="SUPFAM" id="SSF81822">
    <property type="entry name" value="RuBisCo LSMT C-terminal, substrate-binding domain"/>
    <property type="match status" value="1"/>
</dbReference>
<feature type="compositionally biased region" description="Acidic residues" evidence="1">
    <location>
        <begin position="110"/>
        <end position="139"/>
    </location>
</feature>
<gene>
    <name evidence="3" type="ORF">AB1Y20_013786</name>
</gene>
<dbReference type="Gene3D" id="3.90.1420.10">
    <property type="entry name" value="Rubisco LSMT, substrate-binding domain"/>
    <property type="match status" value="1"/>
</dbReference>
<evidence type="ECO:0000313" key="3">
    <source>
        <dbReference type="EMBL" id="KAL1498461.1"/>
    </source>
</evidence>
<proteinExistence type="predicted"/>
<dbReference type="Gene3D" id="3.90.1410.10">
    <property type="entry name" value="set domain protein methyltransferase, domain 1"/>
    <property type="match status" value="1"/>
</dbReference>
<feature type="compositionally biased region" description="Basic and acidic residues" evidence="1">
    <location>
        <begin position="154"/>
        <end position="237"/>
    </location>
</feature>
<evidence type="ECO:0000313" key="4">
    <source>
        <dbReference type="Proteomes" id="UP001515480"/>
    </source>
</evidence>
<dbReference type="SUPFAM" id="SSF50156">
    <property type="entry name" value="PDZ domain-like"/>
    <property type="match status" value="1"/>
</dbReference>
<dbReference type="Proteomes" id="UP001515480">
    <property type="component" value="Unassembled WGS sequence"/>
</dbReference>
<name>A0AB34IHV7_PRYPA</name>
<evidence type="ECO:0000256" key="1">
    <source>
        <dbReference type="SAM" id="MobiDB-lite"/>
    </source>
</evidence>
<dbReference type="InterPro" id="IPR036034">
    <property type="entry name" value="PDZ_sf"/>
</dbReference>
<organism evidence="3 4">
    <name type="scientific">Prymnesium parvum</name>
    <name type="common">Toxic golden alga</name>
    <dbReference type="NCBI Taxonomy" id="97485"/>
    <lineage>
        <taxon>Eukaryota</taxon>
        <taxon>Haptista</taxon>
        <taxon>Haptophyta</taxon>
        <taxon>Prymnesiophyceae</taxon>
        <taxon>Prymnesiales</taxon>
        <taxon>Prymnesiaceae</taxon>
        <taxon>Prymnesium</taxon>
    </lineage>
</organism>
<protein>
    <recommendedName>
        <fullName evidence="2">Rubisco LSMT substrate-binding domain-containing protein</fullName>
    </recommendedName>
</protein>
<accession>A0AB34IHV7</accession>
<dbReference type="Pfam" id="PF09273">
    <property type="entry name" value="Rubis-subs-bind"/>
    <property type="match status" value="1"/>
</dbReference>
<dbReference type="InterPro" id="IPR036464">
    <property type="entry name" value="Rubisco_LSMT_subst-bd_sf"/>
</dbReference>
<dbReference type="InterPro" id="IPR015353">
    <property type="entry name" value="Rubisco_LSMT_subst-bd"/>
</dbReference>
<feature type="domain" description="Rubisco LSMT substrate-binding" evidence="2">
    <location>
        <begin position="485"/>
        <end position="586"/>
    </location>
</feature>